<gene>
    <name evidence="2" type="ORF">TNCV_3165881</name>
</gene>
<accession>A0A8X6RDV4</accession>
<keyword evidence="3" id="KW-1185">Reference proteome</keyword>
<reference evidence="2" key="1">
    <citation type="submission" date="2020-08" db="EMBL/GenBank/DDBJ databases">
        <title>Multicomponent nature underlies the extraordinary mechanical properties of spider dragline silk.</title>
        <authorList>
            <person name="Kono N."/>
            <person name="Nakamura H."/>
            <person name="Mori M."/>
            <person name="Yoshida Y."/>
            <person name="Ohtoshi R."/>
            <person name="Malay A.D."/>
            <person name="Moran D.A.P."/>
            <person name="Tomita M."/>
            <person name="Numata K."/>
            <person name="Arakawa K."/>
        </authorList>
    </citation>
    <scope>NUCLEOTIDE SEQUENCE</scope>
</reference>
<organism evidence="2 3">
    <name type="scientific">Trichonephila clavipes</name>
    <name type="common">Golden silk orbweaver</name>
    <name type="synonym">Nephila clavipes</name>
    <dbReference type="NCBI Taxonomy" id="2585209"/>
    <lineage>
        <taxon>Eukaryota</taxon>
        <taxon>Metazoa</taxon>
        <taxon>Ecdysozoa</taxon>
        <taxon>Arthropoda</taxon>
        <taxon>Chelicerata</taxon>
        <taxon>Arachnida</taxon>
        <taxon>Araneae</taxon>
        <taxon>Araneomorphae</taxon>
        <taxon>Entelegynae</taxon>
        <taxon>Araneoidea</taxon>
        <taxon>Nephilidae</taxon>
        <taxon>Trichonephila</taxon>
    </lineage>
</organism>
<feature type="compositionally biased region" description="Basic and acidic residues" evidence="1">
    <location>
        <begin position="44"/>
        <end position="69"/>
    </location>
</feature>
<dbReference type="AlphaFoldDB" id="A0A8X6RDV4"/>
<proteinExistence type="predicted"/>
<feature type="compositionally biased region" description="Basic residues" evidence="1">
    <location>
        <begin position="85"/>
        <end position="98"/>
    </location>
</feature>
<evidence type="ECO:0000313" key="3">
    <source>
        <dbReference type="Proteomes" id="UP000887159"/>
    </source>
</evidence>
<protein>
    <submittedName>
        <fullName evidence="2">Uncharacterized protein</fullName>
    </submittedName>
</protein>
<sequence>MWESVRGAKSQARHPTHIVCPRFCHGIHPANGRERREDRRKKRNEREKEEKRARKREGLIVGGRGEENPRVLLGDADQESETRMRKNALRTGRRQAVE</sequence>
<dbReference type="Proteomes" id="UP000887159">
    <property type="component" value="Unassembled WGS sequence"/>
</dbReference>
<name>A0A8X6RDV4_TRICX</name>
<comment type="caution">
    <text evidence="2">The sequence shown here is derived from an EMBL/GenBank/DDBJ whole genome shotgun (WGS) entry which is preliminary data.</text>
</comment>
<evidence type="ECO:0000313" key="2">
    <source>
        <dbReference type="EMBL" id="GFX90757.1"/>
    </source>
</evidence>
<evidence type="ECO:0000256" key="1">
    <source>
        <dbReference type="SAM" id="MobiDB-lite"/>
    </source>
</evidence>
<feature type="region of interest" description="Disordered" evidence="1">
    <location>
        <begin position="1"/>
        <end position="98"/>
    </location>
</feature>
<dbReference type="EMBL" id="BMAU01021105">
    <property type="protein sequence ID" value="GFX90757.1"/>
    <property type="molecule type" value="Genomic_DNA"/>
</dbReference>